<keyword evidence="2" id="KW-1185">Reference proteome</keyword>
<sequence>MNWWLLVMITMAIFRHEIGGRSIRSYRVTLEKITLSKSEGSENHENLFGTVWAGAFCNSNENQVGASFDSRERTLKLFDRTSENYIRLHENRELLLNHSLVFDIPPCGGNQANLTLTASLNNQNLGRKYTTEQQRVYLSEIRGPTRRTIHCYERDGHVQLSFLITQL</sequence>
<reference evidence="1 2" key="1">
    <citation type="submission" date="2022-06" db="EMBL/GenBank/DDBJ databases">
        <title>Runella sp. S5 genome sequencing.</title>
        <authorList>
            <person name="Park S."/>
        </authorList>
    </citation>
    <scope>NUCLEOTIDE SEQUENCE [LARGE SCALE GENOMIC DNA]</scope>
    <source>
        <strain evidence="1 2">S5</strain>
    </source>
</reference>
<dbReference type="Proteomes" id="UP001204772">
    <property type="component" value="Unassembled WGS sequence"/>
</dbReference>
<accession>A0ABT1FRV1</accession>
<evidence type="ECO:0000313" key="1">
    <source>
        <dbReference type="EMBL" id="MCP1384496.1"/>
    </source>
</evidence>
<organism evidence="1 2">
    <name type="scientific">Runella salmonicolor</name>
    <dbReference type="NCBI Taxonomy" id="2950278"/>
    <lineage>
        <taxon>Bacteria</taxon>
        <taxon>Pseudomonadati</taxon>
        <taxon>Bacteroidota</taxon>
        <taxon>Cytophagia</taxon>
        <taxon>Cytophagales</taxon>
        <taxon>Spirosomataceae</taxon>
        <taxon>Runella</taxon>
    </lineage>
</organism>
<dbReference type="EMBL" id="JAMZEL010000008">
    <property type="protein sequence ID" value="MCP1384496.1"/>
    <property type="molecule type" value="Genomic_DNA"/>
</dbReference>
<gene>
    <name evidence="1" type="ORF">NCI00_18805</name>
</gene>
<proteinExistence type="predicted"/>
<dbReference type="RefSeq" id="WP_253530083.1">
    <property type="nucleotide sequence ID" value="NZ_JAMZEL010000008.1"/>
</dbReference>
<evidence type="ECO:0000313" key="2">
    <source>
        <dbReference type="Proteomes" id="UP001204772"/>
    </source>
</evidence>
<comment type="caution">
    <text evidence="1">The sequence shown here is derived from an EMBL/GenBank/DDBJ whole genome shotgun (WGS) entry which is preliminary data.</text>
</comment>
<protein>
    <submittedName>
        <fullName evidence="1">Uncharacterized protein</fullName>
    </submittedName>
</protein>
<name>A0ABT1FRV1_9BACT</name>